<feature type="compositionally biased region" description="Basic residues" evidence="7">
    <location>
        <begin position="27"/>
        <end position="41"/>
    </location>
</feature>
<evidence type="ECO:0000313" key="12">
    <source>
        <dbReference type="Proteomes" id="UP001153620"/>
    </source>
</evidence>
<name>A0A9N9RLL1_9DIPT</name>
<dbReference type="PANTHER" id="PTHR45999">
    <property type="entry name" value="UNC-13-4A, ISOFORM B"/>
    <property type="match status" value="1"/>
</dbReference>
<keyword evidence="6" id="KW-0967">Endosome</keyword>
<dbReference type="PROSITE" id="PS50004">
    <property type="entry name" value="C2"/>
    <property type="match status" value="1"/>
</dbReference>
<dbReference type="GO" id="GO:0005770">
    <property type="term" value="C:late endosome"/>
    <property type="evidence" value="ECO:0007669"/>
    <property type="project" value="UniProtKB-SubCell"/>
</dbReference>
<evidence type="ECO:0000259" key="10">
    <source>
        <dbReference type="PROSITE" id="PS51259"/>
    </source>
</evidence>
<comment type="similarity">
    <text evidence="3">Belongs to the unc-13 family.</text>
</comment>
<dbReference type="GO" id="GO:0006887">
    <property type="term" value="P:exocytosis"/>
    <property type="evidence" value="ECO:0007669"/>
    <property type="project" value="UniProtKB-KW"/>
</dbReference>
<evidence type="ECO:0000313" key="11">
    <source>
        <dbReference type="EMBL" id="CAG9799483.1"/>
    </source>
</evidence>
<evidence type="ECO:0000256" key="1">
    <source>
        <dbReference type="ARBA" id="ARBA00004496"/>
    </source>
</evidence>
<keyword evidence="12" id="KW-1185">Reference proteome</keyword>
<dbReference type="SMART" id="SM00239">
    <property type="entry name" value="C2"/>
    <property type="match status" value="1"/>
</dbReference>
<feature type="domain" description="MHD2" evidence="10">
    <location>
        <begin position="766"/>
        <end position="875"/>
    </location>
</feature>
<comment type="subcellular location">
    <subcellularLocation>
        <location evidence="1">Cytoplasm</location>
    </subcellularLocation>
    <subcellularLocation>
        <location evidence="2">Late endosome</location>
    </subcellularLocation>
</comment>
<accession>A0A9N9RLL1</accession>
<evidence type="ECO:0000256" key="5">
    <source>
        <dbReference type="ARBA" id="ARBA00022490"/>
    </source>
</evidence>
<sequence length="1072" mass="124898">MNTLKGSCETLSDFRKRGLSPIFSSLRPKKEKKKEPKKKPSSSKSIFSTLMLANIEDRMYFDQSGSLDSLSFEEQKKKIRAKLERKKLEKPKIIPDVVISSPEDIQNEEFDDEDEKVDAPKPVSAIVLNVDPFIYEIYEDVLYNILHQLNHDASSNKLGDDYEDENDQPPIESDSAFSYVRDAFGISISKHDESLDRVKAKPAPETNVNQEENDSKANKQSFCLLSPKIKNFEYIEAHCALLQILLKHELETSKIPPFFWSGKFNYLATKVLSIHAEFRFIDEPYTSFARWAAYSEIHRHHPLSLQIFNKLLDNIIDVYKDEFESTALAVPKMSFIPACFGFIGNITTGVPEIEAQNRCSDQLKTKDDEVVKLFWNSTYKLQDAFLDFIHNLHYKADEEESFIKIVVLRNIFEIVKRIDKVFLPRDVDERRFVDLMTKSLTDGTIEHFMRNVNQKILKQTKNNEKRLEELIRVIKFVQEHFKQFVEEFGHVFLSFYDIKFAELLYKVYDSQLAFIIKPIVLEISKTKEGNIDNFANEEEEAVAVQLFKLYRELKKYSDYGMEAYGNYEFETKDYSNWFSAGIDKWCKVSVFSAMSRIEKSIDVDNLKPESKDAKYSSSAIDTIQILYSVKGFWENLQWPDTVKEAEIANHIAGDLCRFATMYFDKFGAKVLNTEAMNNTGIFKVPLELAVAIANFNYISDKMQILIDELTKDKETDRSSIQKFLGNALKYLMDTTYKLLNNTIKKSVPTIKKLMLEGGEEYSAMDDDIADRLMTYIEDMLLTLHDDLPNREFEVAKSILWQDMLAILAELVQSSIGERMSPEFFTNLRRIFTILKQIFKYSEELANDDVLNKKIERIDYLLECYGLNTSRLIHQYYKDRYDMQQQINKTPFNPYGILTVFCHFTDNILRIEILNARNLIPIGPNRKCDSFVKVHIIPDKYFPTCQNFKTKVQQNTHFPLYDEVFEFTLTREQRIMKDAIIYFNIKDKYLIGSNECLAEAFLSFSDIPEFVHKDKMKQIHLTLTRLQSDELESLKAIQHRIQLGDKDAKDFLAKLRSRTLLSPKKLKIPVTQL</sequence>
<dbReference type="Gene3D" id="1.10.357.50">
    <property type="match status" value="1"/>
</dbReference>
<evidence type="ECO:0000256" key="4">
    <source>
        <dbReference type="ARBA" id="ARBA00022483"/>
    </source>
</evidence>
<keyword evidence="5" id="KW-0963">Cytoplasm</keyword>
<evidence type="ECO:0000259" key="8">
    <source>
        <dbReference type="PROSITE" id="PS50004"/>
    </source>
</evidence>
<dbReference type="InterPro" id="IPR035892">
    <property type="entry name" value="C2_domain_sf"/>
</dbReference>
<feature type="region of interest" description="Disordered" evidence="7">
    <location>
        <begin position="195"/>
        <end position="214"/>
    </location>
</feature>
<feature type="domain" description="MHD1" evidence="9">
    <location>
        <begin position="544"/>
        <end position="666"/>
    </location>
</feature>
<reference evidence="11" key="2">
    <citation type="submission" date="2022-10" db="EMBL/GenBank/DDBJ databases">
        <authorList>
            <consortium name="ENA_rothamsted_submissions"/>
            <consortium name="culmorum"/>
            <person name="King R."/>
        </authorList>
    </citation>
    <scope>NUCLEOTIDE SEQUENCE</scope>
</reference>
<dbReference type="Gene3D" id="2.60.40.150">
    <property type="entry name" value="C2 domain"/>
    <property type="match status" value="1"/>
</dbReference>
<dbReference type="InterPro" id="IPR014770">
    <property type="entry name" value="Munc13_1"/>
</dbReference>
<dbReference type="PROSITE" id="PS51259">
    <property type="entry name" value="MHD2"/>
    <property type="match status" value="1"/>
</dbReference>
<evidence type="ECO:0000256" key="7">
    <source>
        <dbReference type="SAM" id="MobiDB-lite"/>
    </source>
</evidence>
<proteinExistence type="inferred from homology"/>
<feature type="domain" description="C2" evidence="8">
    <location>
        <begin position="893"/>
        <end position="1019"/>
    </location>
</feature>
<dbReference type="OrthoDB" id="67700at2759"/>
<evidence type="ECO:0000256" key="6">
    <source>
        <dbReference type="ARBA" id="ARBA00022753"/>
    </source>
</evidence>
<dbReference type="PANTHER" id="PTHR45999:SF2">
    <property type="entry name" value="PROTEIN UNC-13 HOMOLOG 4B"/>
    <property type="match status" value="1"/>
</dbReference>
<feature type="region of interest" description="Disordered" evidence="7">
    <location>
        <begin position="24"/>
        <end position="45"/>
    </location>
</feature>
<dbReference type="AlphaFoldDB" id="A0A9N9RLL1"/>
<organism evidence="11 12">
    <name type="scientific">Chironomus riparius</name>
    <dbReference type="NCBI Taxonomy" id="315576"/>
    <lineage>
        <taxon>Eukaryota</taxon>
        <taxon>Metazoa</taxon>
        <taxon>Ecdysozoa</taxon>
        <taxon>Arthropoda</taxon>
        <taxon>Hexapoda</taxon>
        <taxon>Insecta</taxon>
        <taxon>Pterygota</taxon>
        <taxon>Neoptera</taxon>
        <taxon>Endopterygota</taxon>
        <taxon>Diptera</taxon>
        <taxon>Nematocera</taxon>
        <taxon>Chironomoidea</taxon>
        <taxon>Chironomidae</taxon>
        <taxon>Chironominae</taxon>
        <taxon>Chironomus</taxon>
    </lineage>
</organism>
<dbReference type="SUPFAM" id="SSF49562">
    <property type="entry name" value="C2 domain (Calcium/lipid-binding domain, CaLB)"/>
    <property type="match status" value="1"/>
</dbReference>
<evidence type="ECO:0000256" key="2">
    <source>
        <dbReference type="ARBA" id="ARBA00004603"/>
    </source>
</evidence>
<dbReference type="InterPro" id="IPR052095">
    <property type="entry name" value="UNC-13_domain"/>
</dbReference>
<dbReference type="PROSITE" id="PS51258">
    <property type="entry name" value="MHD1"/>
    <property type="match status" value="1"/>
</dbReference>
<gene>
    <name evidence="11" type="ORF">CHIRRI_LOCUS2449</name>
</gene>
<evidence type="ECO:0000259" key="9">
    <source>
        <dbReference type="PROSITE" id="PS51258"/>
    </source>
</evidence>
<dbReference type="Proteomes" id="UP001153620">
    <property type="component" value="Chromosome 1"/>
</dbReference>
<keyword evidence="4" id="KW-0268">Exocytosis</keyword>
<reference evidence="11" key="1">
    <citation type="submission" date="2022-01" db="EMBL/GenBank/DDBJ databases">
        <authorList>
            <person name="King R."/>
        </authorList>
    </citation>
    <scope>NUCLEOTIDE SEQUENCE</scope>
</reference>
<dbReference type="EMBL" id="OU895877">
    <property type="protein sequence ID" value="CAG9799483.1"/>
    <property type="molecule type" value="Genomic_DNA"/>
</dbReference>
<dbReference type="Pfam" id="PF00168">
    <property type="entry name" value="C2"/>
    <property type="match status" value="1"/>
</dbReference>
<dbReference type="InterPro" id="IPR000008">
    <property type="entry name" value="C2_dom"/>
</dbReference>
<dbReference type="GO" id="GO:0099503">
    <property type="term" value="C:secretory vesicle"/>
    <property type="evidence" value="ECO:0007669"/>
    <property type="project" value="TreeGrafter"/>
</dbReference>
<dbReference type="InterPro" id="IPR014772">
    <property type="entry name" value="Munc13_dom-2"/>
</dbReference>
<evidence type="ECO:0000256" key="3">
    <source>
        <dbReference type="ARBA" id="ARBA00005823"/>
    </source>
</evidence>
<protein>
    <submittedName>
        <fullName evidence="11">Uncharacterized protein</fullName>
    </submittedName>
</protein>